<evidence type="ECO:0000256" key="2">
    <source>
        <dbReference type="SAM" id="Phobius"/>
    </source>
</evidence>
<reference evidence="5 6" key="1">
    <citation type="journal article" date="2017" name="Nat. Ecol. Evol.">
        <title>Scallop genome provides insights into evolution of bilaterian karyotype and development.</title>
        <authorList>
            <person name="Wang S."/>
            <person name="Zhang J."/>
            <person name="Jiao W."/>
            <person name="Li J."/>
            <person name="Xun X."/>
            <person name="Sun Y."/>
            <person name="Guo X."/>
            <person name="Huan P."/>
            <person name="Dong B."/>
            <person name="Zhang L."/>
            <person name="Hu X."/>
            <person name="Sun X."/>
            <person name="Wang J."/>
            <person name="Zhao C."/>
            <person name="Wang Y."/>
            <person name="Wang D."/>
            <person name="Huang X."/>
            <person name="Wang R."/>
            <person name="Lv J."/>
            <person name="Li Y."/>
            <person name="Zhang Z."/>
            <person name="Liu B."/>
            <person name="Lu W."/>
            <person name="Hui Y."/>
            <person name="Liang J."/>
            <person name="Zhou Z."/>
            <person name="Hou R."/>
            <person name="Li X."/>
            <person name="Liu Y."/>
            <person name="Li H."/>
            <person name="Ning X."/>
            <person name="Lin Y."/>
            <person name="Zhao L."/>
            <person name="Xing Q."/>
            <person name="Dou J."/>
            <person name="Li Y."/>
            <person name="Mao J."/>
            <person name="Guo H."/>
            <person name="Dou H."/>
            <person name="Li T."/>
            <person name="Mu C."/>
            <person name="Jiang W."/>
            <person name="Fu Q."/>
            <person name="Fu X."/>
            <person name="Miao Y."/>
            <person name="Liu J."/>
            <person name="Yu Q."/>
            <person name="Li R."/>
            <person name="Liao H."/>
            <person name="Li X."/>
            <person name="Kong Y."/>
            <person name="Jiang Z."/>
            <person name="Chourrout D."/>
            <person name="Li R."/>
            <person name="Bao Z."/>
        </authorList>
    </citation>
    <scope>NUCLEOTIDE SEQUENCE [LARGE SCALE GENOMIC DNA]</scope>
    <source>
        <strain evidence="5 6">PY_sf001</strain>
    </source>
</reference>
<dbReference type="InterPro" id="IPR007484">
    <property type="entry name" value="Peptidase_M28"/>
</dbReference>
<evidence type="ECO:0000313" key="6">
    <source>
        <dbReference type="Proteomes" id="UP000242188"/>
    </source>
</evidence>
<sequence>MSINDHKGTGVAAMVAVLVFVIGILIGFFSKTFYGPDLGTCPGAGLQQLTREADPGITDTLLAFIDAQQMDRVYRELTSKPRLAGTDSQQESADYVHNLFQEYGLTSQIDTYDVFLSYPVKGHNNYAAITSESGAVEYRTLSLEELTRDDTRHPDEIQAFNAFSPSGDVTAELVYANYGRAEDFDKLRELGISCSGKIVIAKYGKIFRGNKVLFAHQAGCVGVILYSDPADYGPPPSNSTSGMTYPYPDTWWLPDTGMQRGNIILTKGDQATPGYPALWYTQRLSDEEVERKLPSIPCHPIGYRDAYNILREMEGEEVLPEWRGNLNITYRFGPTLRNNRKIRLVVKNENRTVPIHNVIGKITGEIEPDRYVIFGNHRDAWVYGGTDPASGGIVMIEIARIFGKLLETDRYVIFGNHRDAWVYGGTDPASGGTVLMEIARIFGKLLETGWRPRRTILFCSWDAEEYGLVGSYEWVEVRPNYHLILYIISSTPYPYRCVYEFGALTFDPAL</sequence>
<accession>A0A210PI30</accession>
<evidence type="ECO:0000259" key="3">
    <source>
        <dbReference type="Pfam" id="PF02225"/>
    </source>
</evidence>
<dbReference type="EMBL" id="NEDP02076668">
    <property type="protein sequence ID" value="OWF36154.1"/>
    <property type="molecule type" value="Genomic_DNA"/>
</dbReference>
<dbReference type="Proteomes" id="UP000242188">
    <property type="component" value="Unassembled WGS sequence"/>
</dbReference>
<gene>
    <name evidence="5" type="ORF">KP79_PYT18951</name>
</gene>
<dbReference type="SUPFAM" id="SSF52025">
    <property type="entry name" value="PA domain"/>
    <property type="match status" value="1"/>
</dbReference>
<comment type="similarity">
    <text evidence="1">Belongs to the peptidase M28 family. M28B subfamily.</text>
</comment>
<keyword evidence="2" id="KW-1133">Transmembrane helix</keyword>
<feature type="domain" description="Peptidase M28" evidence="4">
    <location>
        <begin position="409"/>
        <end position="479"/>
    </location>
</feature>
<dbReference type="Pfam" id="PF04389">
    <property type="entry name" value="Peptidase_M28"/>
    <property type="match status" value="1"/>
</dbReference>
<dbReference type="InterPro" id="IPR039373">
    <property type="entry name" value="Peptidase_M28B"/>
</dbReference>
<evidence type="ECO:0000259" key="4">
    <source>
        <dbReference type="Pfam" id="PF04389"/>
    </source>
</evidence>
<keyword evidence="2" id="KW-0812">Transmembrane</keyword>
<organism evidence="5 6">
    <name type="scientific">Mizuhopecten yessoensis</name>
    <name type="common">Japanese scallop</name>
    <name type="synonym">Patinopecten yessoensis</name>
    <dbReference type="NCBI Taxonomy" id="6573"/>
    <lineage>
        <taxon>Eukaryota</taxon>
        <taxon>Metazoa</taxon>
        <taxon>Spiralia</taxon>
        <taxon>Lophotrochozoa</taxon>
        <taxon>Mollusca</taxon>
        <taxon>Bivalvia</taxon>
        <taxon>Autobranchia</taxon>
        <taxon>Pteriomorphia</taxon>
        <taxon>Pectinida</taxon>
        <taxon>Pectinoidea</taxon>
        <taxon>Pectinidae</taxon>
        <taxon>Mizuhopecten</taxon>
    </lineage>
</organism>
<dbReference type="InterPro" id="IPR046450">
    <property type="entry name" value="PA_dom_sf"/>
</dbReference>
<dbReference type="Gene3D" id="3.50.30.30">
    <property type="match status" value="1"/>
</dbReference>
<keyword evidence="2" id="KW-0472">Membrane</keyword>
<dbReference type="CDD" id="cd02121">
    <property type="entry name" value="PA_GCPII_like"/>
    <property type="match status" value="1"/>
</dbReference>
<comment type="caution">
    <text evidence="5">The sequence shown here is derived from an EMBL/GenBank/DDBJ whole genome shotgun (WGS) entry which is preliminary data.</text>
</comment>
<dbReference type="OrthoDB" id="5841748at2759"/>
<dbReference type="SUPFAM" id="SSF53187">
    <property type="entry name" value="Zn-dependent exopeptidases"/>
    <property type="match status" value="2"/>
</dbReference>
<dbReference type="InterPro" id="IPR003137">
    <property type="entry name" value="PA_domain"/>
</dbReference>
<dbReference type="Gene3D" id="3.40.630.10">
    <property type="entry name" value="Zn peptidases"/>
    <property type="match status" value="2"/>
</dbReference>
<dbReference type="FunFam" id="3.50.30.30:FF:000002">
    <property type="entry name" value="N-acetylated-alpha-linked acidic dipeptidase 2"/>
    <property type="match status" value="1"/>
</dbReference>
<dbReference type="Pfam" id="PF02225">
    <property type="entry name" value="PA"/>
    <property type="match status" value="1"/>
</dbReference>
<protein>
    <submittedName>
        <fullName evidence="5">N-acetylated-alpha-linked acidic dipeptidase 2</fullName>
    </submittedName>
</protein>
<feature type="domain" description="PA" evidence="3">
    <location>
        <begin position="169"/>
        <end position="261"/>
    </location>
</feature>
<dbReference type="PANTHER" id="PTHR10404">
    <property type="entry name" value="N-ACETYLATED-ALPHA-LINKED ACIDIC DIPEPTIDASE"/>
    <property type="match status" value="1"/>
</dbReference>
<feature type="transmembrane region" description="Helical" evidence="2">
    <location>
        <begin position="12"/>
        <end position="30"/>
    </location>
</feature>
<dbReference type="PANTHER" id="PTHR10404:SF77">
    <property type="entry name" value="GLUTAMATE CARBOXYPEPTIDASE 2 HOMOLOG"/>
    <property type="match status" value="1"/>
</dbReference>
<evidence type="ECO:0000313" key="5">
    <source>
        <dbReference type="EMBL" id="OWF36154.1"/>
    </source>
</evidence>
<proteinExistence type="inferred from homology"/>
<name>A0A210PI30_MIZYE</name>
<dbReference type="FunFam" id="3.40.630.10:FF:000101">
    <property type="entry name" value="N-acetylated alpha-linked acidic dipeptidase like 1"/>
    <property type="match status" value="1"/>
</dbReference>
<keyword evidence="6" id="KW-1185">Reference proteome</keyword>
<dbReference type="GO" id="GO:0004180">
    <property type="term" value="F:carboxypeptidase activity"/>
    <property type="evidence" value="ECO:0007669"/>
    <property type="project" value="TreeGrafter"/>
</dbReference>
<evidence type="ECO:0000256" key="1">
    <source>
        <dbReference type="ARBA" id="ARBA00005634"/>
    </source>
</evidence>
<dbReference type="AlphaFoldDB" id="A0A210PI30"/>